<sequence length="273" mass="30116">MTQPDLSSLADLLAIMARLRNPDGGCPWDLEQTFSTIAPYTIEEAYEVEDAIARNDMAALKDELGDLLLQVVFHARMAEEAGHFSFADVAAAISDKMIRRHPHVFGSVEAREAETVTSNWEAIKAAERQAKSAAPGGISEVLAGVTTGLPGLTRAVKLQNRAARVGFDWPDMKPVIAKIREELQELEDEIQSGKSEAIDEEFGDFLFVVANLARHLKLDPEDRIRAANRKFEKRFSRMEAILKAEGKHLPDCDLATMDAAWDRAKAEEKAASA</sequence>
<dbReference type="GO" id="GO:0047429">
    <property type="term" value="F:nucleoside triphosphate diphosphatase activity"/>
    <property type="evidence" value="ECO:0007669"/>
    <property type="project" value="UniProtKB-EC"/>
</dbReference>
<evidence type="ECO:0000313" key="3">
    <source>
        <dbReference type="Proteomes" id="UP001595711"/>
    </source>
</evidence>
<evidence type="ECO:0000259" key="1">
    <source>
        <dbReference type="Pfam" id="PF03819"/>
    </source>
</evidence>
<dbReference type="CDD" id="cd11528">
    <property type="entry name" value="NTP-PPase_MazG_Nterm"/>
    <property type="match status" value="1"/>
</dbReference>
<feature type="domain" description="NTP pyrophosphohydrolase MazG-like" evidence="1">
    <location>
        <begin position="32"/>
        <end position="105"/>
    </location>
</feature>
<dbReference type="EC" id="3.6.1.9" evidence="2"/>
<keyword evidence="2" id="KW-0378">Hydrolase</keyword>
<dbReference type="CDD" id="cd11529">
    <property type="entry name" value="NTP-PPase_MazG_Cterm"/>
    <property type="match status" value="1"/>
</dbReference>
<protein>
    <submittedName>
        <fullName evidence="2">Nucleoside triphosphate pyrophosphohydrolase</fullName>
        <ecNumber evidence="2">3.6.1.9</ecNumber>
    </submittedName>
</protein>
<dbReference type="RefSeq" id="WP_379728938.1">
    <property type="nucleotide sequence ID" value="NZ_JBHRYJ010000004.1"/>
</dbReference>
<dbReference type="InterPro" id="IPR048011">
    <property type="entry name" value="NTP-PPase_MazG-like_C"/>
</dbReference>
<dbReference type="NCBIfam" id="TIGR00444">
    <property type="entry name" value="mazG"/>
    <property type="match status" value="1"/>
</dbReference>
<dbReference type="PANTHER" id="PTHR30522:SF0">
    <property type="entry name" value="NUCLEOSIDE TRIPHOSPHATE PYROPHOSPHOHYDROLASE"/>
    <property type="match status" value="1"/>
</dbReference>
<dbReference type="InterPro" id="IPR004518">
    <property type="entry name" value="MazG-like_dom"/>
</dbReference>
<dbReference type="EMBL" id="JBHRYJ010000004">
    <property type="protein sequence ID" value="MFC3677399.1"/>
    <property type="molecule type" value="Genomic_DNA"/>
</dbReference>
<proteinExistence type="predicted"/>
<dbReference type="NCBIfam" id="NF007113">
    <property type="entry name" value="PRK09562.1"/>
    <property type="match status" value="1"/>
</dbReference>
<accession>A0ABV7VIT2</accession>
<reference evidence="3" key="1">
    <citation type="journal article" date="2019" name="Int. J. Syst. Evol. Microbiol.">
        <title>The Global Catalogue of Microorganisms (GCM) 10K type strain sequencing project: providing services to taxonomists for standard genome sequencing and annotation.</title>
        <authorList>
            <consortium name="The Broad Institute Genomics Platform"/>
            <consortium name="The Broad Institute Genome Sequencing Center for Infectious Disease"/>
            <person name="Wu L."/>
            <person name="Ma J."/>
        </authorList>
    </citation>
    <scope>NUCLEOTIDE SEQUENCE [LARGE SCALE GENOMIC DNA]</scope>
    <source>
        <strain evidence="3">KCTC 42182</strain>
    </source>
</reference>
<comment type="caution">
    <text evidence="2">The sequence shown here is derived from an EMBL/GenBank/DDBJ whole genome shotgun (WGS) entry which is preliminary data.</text>
</comment>
<dbReference type="InterPro" id="IPR048015">
    <property type="entry name" value="NTP-PPase_MazG-like_N"/>
</dbReference>
<dbReference type="Gene3D" id="1.10.287.1080">
    <property type="entry name" value="MazG-like"/>
    <property type="match status" value="2"/>
</dbReference>
<dbReference type="PANTHER" id="PTHR30522">
    <property type="entry name" value="NUCLEOSIDE TRIPHOSPHATE PYROPHOSPHOHYDROLASE"/>
    <property type="match status" value="1"/>
</dbReference>
<evidence type="ECO:0000313" key="2">
    <source>
        <dbReference type="EMBL" id="MFC3677399.1"/>
    </source>
</evidence>
<dbReference type="SUPFAM" id="SSF101386">
    <property type="entry name" value="all-alpha NTP pyrophosphatases"/>
    <property type="match status" value="2"/>
</dbReference>
<dbReference type="Pfam" id="PF03819">
    <property type="entry name" value="MazG"/>
    <property type="match status" value="2"/>
</dbReference>
<gene>
    <name evidence="2" type="primary">mazG</name>
    <name evidence="2" type="ORF">ACFOOQ_17735</name>
</gene>
<keyword evidence="3" id="KW-1185">Reference proteome</keyword>
<dbReference type="Proteomes" id="UP001595711">
    <property type="component" value="Unassembled WGS sequence"/>
</dbReference>
<organism evidence="2 3">
    <name type="scientific">Ferrovibrio xuzhouensis</name>
    <dbReference type="NCBI Taxonomy" id="1576914"/>
    <lineage>
        <taxon>Bacteria</taxon>
        <taxon>Pseudomonadati</taxon>
        <taxon>Pseudomonadota</taxon>
        <taxon>Alphaproteobacteria</taxon>
        <taxon>Rhodospirillales</taxon>
        <taxon>Rhodospirillaceae</taxon>
        <taxon>Ferrovibrio</taxon>
    </lineage>
</organism>
<dbReference type="InterPro" id="IPR011551">
    <property type="entry name" value="NTP_PyrPHydrolase_MazG"/>
</dbReference>
<feature type="domain" description="NTP pyrophosphohydrolase MazG-like" evidence="1">
    <location>
        <begin position="176"/>
        <end position="234"/>
    </location>
</feature>
<name>A0ABV7VIT2_9PROT</name>